<dbReference type="SMART" id="SM00471">
    <property type="entry name" value="HDc"/>
    <property type="match status" value="1"/>
</dbReference>
<evidence type="ECO:0000313" key="2">
    <source>
        <dbReference type="EMBL" id="RZV39462.1"/>
    </source>
</evidence>
<dbReference type="EMBL" id="SHMQ01000010">
    <property type="protein sequence ID" value="RZV39462.1"/>
    <property type="molecule type" value="Genomic_DNA"/>
</dbReference>
<feature type="domain" description="HD-GYP" evidence="1">
    <location>
        <begin position="128"/>
        <end position="322"/>
    </location>
</feature>
<dbReference type="Pfam" id="PF13487">
    <property type="entry name" value="HD_5"/>
    <property type="match status" value="1"/>
</dbReference>
<evidence type="ECO:0000259" key="1">
    <source>
        <dbReference type="PROSITE" id="PS51832"/>
    </source>
</evidence>
<dbReference type="PANTHER" id="PTHR43155:SF2">
    <property type="entry name" value="CYCLIC DI-GMP PHOSPHODIESTERASE PA4108"/>
    <property type="match status" value="1"/>
</dbReference>
<reference evidence="2 3" key="1">
    <citation type="submission" date="2019-01" db="EMBL/GenBank/DDBJ databases">
        <title>Insights into ecological role of a new deltaproteobacterial order Candidatus Sinidesulfobacterales (Sva0485) by metagenomics and metatranscriptomics.</title>
        <authorList>
            <person name="Tan S."/>
            <person name="Liu J."/>
            <person name="Fang Y."/>
            <person name="Hedlund B."/>
            <person name="Lian Z.-H."/>
            <person name="Huang L.-Y."/>
            <person name="Li J.-T."/>
            <person name="Huang L.-N."/>
            <person name="Li W.-J."/>
            <person name="Jiang H.-C."/>
            <person name="Dong H.-L."/>
            <person name="Shu W.-S."/>
        </authorList>
    </citation>
    <scope>NUCLEOTIDE SEQUENCE [LARGE SCALE GENOMIC DNA]</scope>
    <source>
        <strain evidence="2">AP4</strain>
    </source>
</reference>
<dbReference type="PANTHER" id="PTHR43155">
    <property type="entry name" value="CYCLIC DI-GMP PHOSPHODIESTERASE PA4108-RELATED"/>
    <property type="match status" value="1"/>
</dbReference>
<proteinExistence type="predicted"/>
<name>A0A520XE91_9DELT</name>
<dbReference type="CDD" id="cd00077">
    <property type="entry name" value="HDc"/>
    <property type="match status" value="1"/>
</dbReference>
<accession>A0A520XE91</accession>
<gene>
    <name evidence="2" type="ORF">EVJ48_04535</name>
</gene>
<evidence type="ECO:0000313" key="3">
    <source>
        <dbReference type="Proteomes" id="UP000322454"/>
    </source>
</evidence>
<dbReference type="Gene3D" id="1.10.3210.10">
    <property type="entry name" value="Hypothetical protein af1432"/>
    <property type="match status" value="1"/>
</dbReference>
<dbReference type="Proteomes" id="UP000322454">
    <property type="component" value="Unassembled WGS sequence"/>
</dbReference>
<dbReference type="InterPro" id="IPR003607">
    <property type="entry name" value="HD/PDEase_dom"/>
</dbReference>
<dbReference type="AlphaFoldDB" id="A0A520XE91"/>
<dbReference type="SUPFAM" id="SSF109604">
    <property type="entry name" value="HD-domain/PDEase-like"/>
    <property type="match status" value="1"/>
</dbReference>
<protein>
    <submittedName>
        <fullName evidence="2">HD domain-containing protein</fullName>
    </submittedName>
</protein>
<sequence length="322" mass="37113">MEKKQYTPIVIESLIFGKNSDYPLYLKSGDNFILYRSKALIFSQSDALRLKNNGVENLYIETKDKDKYDNDMLDHIEYIIKSPEYNFEEKAVKIYMYSKIYAEYVITTGNLKDNQENIKKSIETTIEYLLMSEFAFMNLLNLSSYDYNEVGHGMNVSIYAMALANRLGFSNKISLYEIGFAGLTHDIGKLKIPREILSKNGLSEKEAEEIKMHPIYSKEILTVNGIDNKNIINGVLEHHEASNGTGYPFGKTEEDISTYGKIIIIANRFDSLTRNRPYRIKMSVADALNFLERNSELYNVAFLREFIILMSKKNLTCNTVMQ</sequence>
<organism evidence="2 3">
    <name type="scientific">Candidatus Acidulodesulfobacterium acidiphilum</name>
    <dbReference type="NCBI Taxonomy" id="2597224"/>
    <lineage>
        <taxon>Bacteria</taxon>
        <taxon>Deltaproteobacteria</taxon>
        <taxon>Candidatus Acidulodesulfobacterales</taxon>
        <taxon>Candidatus Acidulodesulfobacterium</taxon>
    </lineage>
</organism>
<comment type="caution">
    <text evidence="2">The sequence shown here is derived from an EMBL/GenBank/DDBJ whole genome shotgun (WGS) entry which is preliminary data.</text>
</comment>
<dbReference type="InterPro" id="IPR037522">
    <property type="entry name" value="HD_GYP_dom"/>
</dbReference>
<dbReference type="PROSITE" id="PS51832">
    <property type="entry name" value="HD_GYP"/>
    <property type="match status" value="1"/>
</dbReference>